<proteinExistence type="predicted"/>
<dbReference type="AlphaFoldDB" id="A0AAE8GCY1"/>
<gene>
    <name evidence="1" type="ORF">EXD98_08065</name>
</gene>
<evidence type="ECO:0000313" key="1">
    <source>
        <dbReference type="EMBL" id="RZH30079.1"/>
    </source>
</evidence>
<sequence>MVANSFVPLRSGRAREGRLVRADSCVSVCQPSLVLPPSFDSDRVELLYTQGVRTCVLFHLSHWQPSPKSLTLYPIGF</sequence>
<comment type="caution">
    <text evidence="1">The sequence shown here is derived from an EMBL/GenBank/DDBJ whole genome shotgun (WGS) entry which is preliminary data.</text>
</comment>
<reference evidence="1 2" key="1">
    <citation type="submission" date="2019-02" db="EMBL/GenBank/DDBJ databases">
        <title>The Batch Genome Submission of Acinetobacter spp. strains.</title>
        <authorList>
            <person name="Qin J."/>
            <person name="Hu Y."/>
            <person name="Ye H."/>
            <person name="Wei L."/>
            <person name="Feng Y."/>
            <person name="Zong Z."/>
        </authorList>
    </citation>
    <scope>NUCLEOTIDE SEQUENCE [LARGE SCALE GENOMIC DNA]</scope>
    <source>
        <strain evidence="1 2">WCHAP100012</strain>
    </source>
</reference>
<name>A0AAE8GCY1_ACIPI</name>
<evidence type="ECO:0000313" key="2">
    <source>
        <dbReference type="Proteomes" id="UP000294065"/>
    </source>
</evidence>
<dbReference type="EMBL" id="SGTH01000002">
    <property type="protein sequence ID" value="RZH30079.1"/>
    <property type="molecule type" value="Genomic_DNA"/>
</dbReference>
<organism evidence="1 2">
    <name type="scientific">Acinetobacter pittii</name>
    <name type="common">Acinetobacter genomosp. 3</name>
    <dbReference type="NCBI Taxonomy" id="48296"/>
    <lineage>
        <taxon>Bacteria</taxon>
        <taxon>Pseudomonadati</taxon>
        <taxon>Pseudomonadota</taxon>
        <taxon>Gammaproteobacteria</taxon>
        <taxon>Moraxellales</taxon>
        <taxon>Moraxellaceae</taxon>
        <taxon>Acinetobacter</taxon>
        <taxon>Acinetobacter calcoaceticus/baumannii complex</taxon>
    </lineage>
</organism>
<accession>A0AAE8GCY1</accession>
<protein>
    <submittedName>
        <fullName evidence="1">Uncharacterized protein</fullName>
    </submittedName>
</protein>
<dbReference type="Proteomes" id="UP000294065">
    <property type="component" value="Unassembled WGS sequence"/>
</dbReference>